<evidence type="ECO:0000256" key="2">
    <source>
        <dbReference type="SAM" id="SignalP"/>
    </source>
</evidence>
<feature type="region of interest" description="Disordered" evidence="1">
    <location>
        <begin position="24"/>
        <end position="43"/>
    </location>
</feature>
<comment type="caution">
    <text evidence="3">The sequence shown here is derived from an EMBL/GenBank/DDBJ whole genome shotgun (WGS) entry which is preliminary data.</text>
</comment>
<sequence>MKSKLFAAILCLGMFMLVSCGDDDDSNNKKPDPNPGTEGNVTPDKLPVKTCKFVVQGRKFEGYDKWVYVNLETGETETKDDVNAKQWRQYGPDGTETDGFGKYNVIKETPAGEPNAPAKWHLAFHIYEPMTNGGEVFMSDLTDLNSIKGLPENVTWVADKKVWLIGDMTGMMTTPTTIGYIAGWANPEMYKWHYKKGMGEYFITMSKSDPSKAPVFFMKFKDGSYALIQYKSMLDETGKKKEITFDYKFVKAKK</sequence>
<dbReference type="Pfam" id="PF14064">
    <property type="entry name" value="HmuY"/>
    <property type="match status" value="1"/>
</dbReference>
<proteinExistence type="predicted"/>
<name>A0A3S0RNU8_9BACT</name>
<feature type="chain" id="PRO_5018704722" evidence="2">
    <location>
        <begin position="21"/>
        <end position="254"/>
    </location>
</feature>
<dbReference type="RefSeq" id="WP_126678433.1">
    <property type="nucleotide sequence ID" value="NZ_RYYU01000001.1"/>
</dbReference>
<keyword evidence="4" id="KW-1185">Reference proteome</keyword>
<dbReference type="PROSITE" id="PS51257">
    <property type="entry name" value="PROKAR_LIPOPROTEIN"/>
    <property type="match status" value="1"/>
</dbReference>
<gene>
    <name evidence="3" type="ORF">EHV08_05555</name>
</gene>
<organism evidence="3 4">
    <name type="scientific">Prevotella koreensis</name>
    <dbReference type="NCBI Taxonomy" id="2490854"/>
    <lineage>
        <taxon>Bacteria</taxon>
        <taxon>Pseudomonadati</taxon>
        <taxon>Bacteroidota</taxon>
        <taxon>Bacteroidia</taxon>
        <taxon>Bacteroidales</taxon>
        <taxon>Prevotellaceae</taxon>
        <taxon>Prevotella</taxon>
    </lineage>
</organism>
<dbReference type="AlphaFoldDB" id="A0A3S0RNU8"/>
<dbReference type="OrthoDB" id="1093440at2"/>
<dbReference type="EMBL" id="RYYU01000001">
    <property type="protein sequence ID" value="RUL59272.1"/>
    <property type="molecule type" value="Genomic_DNA"/>
</dbReference>
<evidence type="ECO:0000313" key="3">
    <source>
        <dbReference type="EMBL" id="RUL59272.1"/>
    </source>
</evidence>
<reference evidence="3 4" key="1">
    <citation type="submission" date="2018-12" db="EMBL/GenBank/DDBJ databases">
        <title>Genome sequencing of Prevotella sp. KCOM 3155 (= JS262).</title>
        <authorList>
            <person name="Kook J.-K."/>
            <person name="Park S.-N."/>
            <person name="Lim Y.K."/>
        </authorList>
    </citation>
    <scope>NUCLEOTIDE SEQUENCE [LARGE SCALE GENOMIC DNA]</scope>
    <source>
        <strain evidence="3 4">KCOM 3155</strain>
    </source>
</reference>
<evidence type="ECO:0000256" key="1">
    <source>
        <dbReference type="SAM" id="MobiDB-lite"/>
    </source>
</evidence>
<dbReference type="InterPro" id="IPR025921">
    <property type="entry name" value="HmuY"/>
</dbReference>
<protein>
    <submittedName>
        <fullName evidence="3">Heme-binding protein HmuY</fullName>
    </submittedName>
</protein>
<feature type="signal peptide" evidence="2">
    <location>
        <begin position="1"/>
        <end position="20"/>
    </location>
</feature>
<dbReference type="Proteomes" id="UP000278983">
    <property type="component" value="Unassembled WGS sequence"/>
</dbReference>
<dbReference type="CDD" id="cd12105">
    <property type="entry name" value="HmuY"/>
    <property type="match status" value="1"/>
</dbReference>
<evidence type="ECO:0000313" key="4">
    <source>
        <dbReference type="Proteomes" id="UP000278983"/>
    </source>
</evidence>
<keyword evidence="2" id="KW-0732">Signal</keyword>
<accession>A0A3S0RNU8</accession>